<feature type="domain" description="C2H2-type" evidence="18">
    <location>
        <begin position="536"/>
        <end position="564"/>
    </location>
</feature>
<dbReference type="InterPro" id="IPR013087">
    <property type="entry name" value="Znf_C2H2_type"/>
</dbReference>
<keyword evidence="13" id="KW-0804">Transcription</keyword>
<keyword evidence="12" id="KW-0010">Activator</keyword>
<keyword evidence="4" id="KW-0678">Repressor</keyword>
<keyword evidence="9" id="KW-0862">Zinc</keyword>
<feature type="domain" description="C2H2-type" evidence="18">
    <location>
        <begin position="567"/>
        <end position="594"/>
    </location>
</feature>
<feature type="domain" description="C2H2-type" evidence="18">
    <location>
        <begin position="674"/>
        <end position="703"/>
    </location>
</feature>
<dbReference type="Gene3D" id="3.30.160.60">
    <property type="entry name" value="Classic Zinc Finger"/>
    <property type="match status" value="4"/>
</dbReference>
<reference evidence="19 20" key="1">
    <citation type="journal article" date="2019" name="Sci. Data">
        <title>Hybrid genome assembly and annotation of Danionella translucida.</title>
        <authorList>
            <person name="Kadobianskyi M."/>
            <person name="Schulze L."/>
            <person name="Schuelke M."/>
            <person name="Judkewitz B."/>
        </authorList>
    </citation>
    <scope>NUCLEOTIDE SEQUENCE [LARGE SCALE GENOMIC DNA]</scope>
    <source>
        <strain evidence="19 20">Bolton</strain>
    </source>
</reference>
<evidence type="ECO:0000256" key="13">
    <source>
        <dbReference type="ARBA" id="ARBA00023163"/>
    </source>
</evidence>
<evidence type="ECO:0000256" key="11">
    <source>
        <dbReference type="ARBA" id="ARBA00023125"/>
    </source>
</evidence>
<dbReference type="PANTHER" id="PTHR24379:SF128">
    <property type="entry name" value="C2H2-TYPE DOMAIN-CONTAINING PROTEIN"/>
    <property type="match status" value="1"/>
</dbReference>
<feature type="domain" description="C2H2-type" evidence="18">
    <location>
        <begin position="292"/>
        <end position="320"/>
    </location>
</feature>
<feature type="domain" description="C2H2-type" evidence="18">
    <location>
        <begin position="506"/>
        <end position="534"/>
    </location>
</feature>
<dbReference type="Pfam" id="PF00096">
    <property type="entry name" value="zf-C2H2"/>
    <property type="match status" value="3"/>
</dbReference>
<keyword evidence="8" id="KW-0221">Differentiation</keyword>
<keyword evidence="11" id="KW-0238">DNA-binding</keyword>
<evidence type="ECO:0000256" key="9">
    <source>
        <dbReference type="ARBA" id="ARBA00022833"/>
    </source>
</evidence>
<feature type="domain" description="C2H2-type" evidence="18">
    <location>
        <begin position="718"/>
        <end position="745"/>
    </location>
</feature>
<keyword evidence="7 15" id="KW-0863">Zinc-finger</keyword>
<evidence type="ECO:0000259" key="18">
    <source>
        <dbReference type="PROSITE" id="PS50157"/>
    </source>
</evidence>
<keyword evidence="14" id="KW-0539">Nucleus</keyword>
<dbReference type="OrthoDB" id="10014897at2759"/>
<feature type="region of interest" description="Disordered" evidence="16">
    <location>
        <begin position="36"/>
        <end position="66"/>
    </location>
</feature>
<feature type="domain" description="C2H2-type" evidence="18">
    <location>
        <begin position="478"/>
        <end position="502"/>
    </location>
</feature>
<accession>A0A553RCJ5</accession>
<name>A0A553RCJ5_9TELE</name>
<evidence type="ECO:0000256" key="3">
    <source>
        <dbReference type="ARBA" id="ARBA00022473"/>
    </source>
</evidence>
<evidence type="ECO:0000313" key="20">
    <source>
        <dbReference type="Proteomes" id="UP000316079"/>
    </source>
</evidence>
<sequence length="911" mass="101676">MVWLFFLLQSASCPPPVAERLSPVAVSTVPGCRRTVPGGGGGSATSRLVIPENPVHGRSRGAGKQLRQTRGTADRSFCCSVVEYASSKAGEAETFGRCCHEFKRDRSRDLQRCCRCWKMNSLLSNSLVPLEESQIDVNNGSLLEREQSWCKTTEEGSLRSSKHLSVLRDLPDDYEKQQPEESVAHSMAEFTCTDSETQSPLPSGSILRPKAASSEKRKSSLDGCLEISKKIKYFDNVLSRGCPQTQFNDSSIGSRSEIQAFPSEKHQKEMNVKVGHSMLLEATITAAVQRVFQCSFCHKSFVDLEALQEHVHQSHNSALDETKLFFCSQCFCGFLTEDALDNHVEGTHSRNRNLKLDPDAETTERNSLQFCQFYSHVPSTNRKVLQHIKTPKNTRLVILNDGTTGLTSPQSKAAASAFICDHCGAKYTDPDLFQSHLSSHLSSSLPKRTSPEGLNDFPNRDSLEKHTMCPFIEASTLYICESCSKTFSSVKDLQGHLLEMHTIVLYRCSLCQQAFSSKVSIQVHLASEHSNKRTTFQCTSCDWDFKQESDLHLHVKQKHLDRQWQDFCCIFCTESFATDVELQCHITTHSKTSNRCVCTNTRSPPEVPLHSKLHAKCQSTEGNNMTPPPVSKAAAKDRLGLLPVNSDTSRGKLESMFGPSTESKEKVNLNDPMFACEICGASYTMQALLTKHQLRDHHILPEERGNLKRKVEAIQGSHKCKDCSKTFFTEMALWEHVQTHLGPTKHCQCPICGERFPSLLTLTEHKVTHSRSLDTGNCRICKLPLHSEEDFLEHCQKHPDLHNSLTGFRCVVCMQTVTSTLELKIHGTFHMQKVQTEGVTNSRGTDCAVLNPDLKISSGAALQEAGTRNVSLFEHRFRDRNAGTMVSCCSATALARKDFLNKNSLTQTTTV</sequence>
<evidence type="ECO:0000256" key="1">
    <source>
        <dbReference type="ARBA" id="ARBA00004123"/>
    </source>
</evidence>
<keyword evidence="17" id="KW-0732">Signal</keyword>
<dbReference type="SUPFAM" id="SSF57667">
    <property type="entry name" value="beta-beta-alpha zinc fingers"/>
    <property type="match status" value="3"/>
</dbReference>
<dbReference type="GO" id="GO:0008270">
    <property type="term" value="F:zinc ion binding"/>
    <property type="evidence" value="ECO:0007669"/>
    <property type="project" value="UniProtKB-KW"/>
</dbReference>
<evidence type="ECO:0000256" key="2">
    <source>
        <dbReference type="ARBA" id="ARBA00006991"/>
    </source>
</evidence>
<feature type="domain" description="C2H2-type" evidence="18">
    <location>
        <begin position="747"/>
        <end position="774"/>
    </location>
</feature>
<dbReference type="PROSITE" id="PS00028">
    <property type="entry name" value="ZINC_FINGER_C2H2_1"/>
    <property type="match status" value="11"/>
</dbReference>
<dbReference type="PROSITE" id="PS50157">
    <property type="entry name" value="ZINC_FINGER_C2H2_2"/>
    <property type="match status" value="9"/>
</dbReference>
<keyword evidence="6" id="KW-0677">Repeat</keyword>
<keyword evidence="3" id="KW-0217">Developmental protein</keyword>
<dbReference type="Pfam" id="PF13912">
    <property type="entry name" value="zf-C2H2_6"/>
    <property type="match status" value="1"/>
</dbReference>
<evidence type="ECO:0000313" key="19">
    <source>
        <dbReference type="EMBL" id="TRY99914.1"/>
    </source>
</evidence>
<comment type="similarity">
    <text evidence="2">Belongs to the krueppel C2H2-type zinc-finger protein family.</text>
</comment>
<evidence type="ECO:0000256" key="14">
    <source>
        <dbReference type="ARBA" id="ARBA00023242"/>
    </source>
</evidence>
<evidence type="ECO:0000256" key="10">
    <source>
        <dbReference type="ARBA" id="ARBA00023015"/>
    </source>
</evidence>
<dbReference type="Pfam" id="PF13894">
    <property type="entry name" value="zf-C2H2_4"/>
    <property type="match status" value="1"/>
</dbReference>
<dbReference type="Proteomes" id="UP000316079">
    <property type="component" value="Unassembled WGS sequence"/>
</dbReference>
<keyword evidence="5" id="KW-0479">Metal-binding</keyword>
<feature type="signal peptide" evidence="17">
    <location>
        <begin position="1"/>
        <end position="18"/>
    </location>
</feature>
<evidence type="ECO:0000256" key="5">
    <source>
        <dbReference type="ARBA" id="ARBA00022723"/>
    </source>
</evidence>
<organism evidence="19 20">
    <name type="scientific">Danionella cerebrum</name>
    <dbReference type="NCBI Taxonomy" id="2873325"/>
    <lineage>
        <taxon>Eukaryota</taxon>
        <taxon>Metazoa</taxon>
        <taxon>Chordata</taxon>
        <taxon>Craniata</taxon>
        <taxon>Vertebrata</taxon>
        <taxon>Euteleostomi</taxon>
        <taxon>Actinopterygii</taxon>
        <taxon>Neopterygii</taxon>
        <taxon>Teleostei</taxon>
        <taxon>Ostariophysi</taxon>
        <taxon>Cypriniformes</taxon>
        <taxon>Danionidae</taxon>
        <taxon>Danioninae</taxon>
        <taxon>Danionella</taxon>
    </lineage>
</organism>
<dbReference type="STRING" id="623744.A0A553RCJ5"/>
<dbReference type="AlphaFoldDB" id="A0A553RCJ5"/>
<proteinExistence type="inferred from homology"/>
<evidence type="ECO:0000256" key="6">
    <source>
        <dbReference type="ARBA" id="ARBA00022737"/>
    </source>
</evidence>
<protein>
    <recommendedName>
        <fullName evidence="18">C2H2-type domain-containing protein</fullName>
    </recommendedName>
</protein>
<dbReference type="InterPro" id="IPR036236">
    <property type="entry name" value="Znf_C2H2_sf"/>
</dbReference>
<gene>
    <name evidence="19" type="ORF">DNTS_020224</name>
</gene>
<comment type="caution">
    <text evidence="19">The sequence shown here is derived from an EMBL/GenBank/DDBJ whole genome shotgun (WGS) entry which is preliminary data.</text>
</comment>
<keyword evidence="10" id="KW-0805">Transcription regulation</keyword>
<dbReference type="PANTHER" id="PTHR24379">
    <property type="entry name" value="KRAB AND ZINC FINGER DOMAIN-CONTAINING"/>
    <property type="match status" value="1"/>
</dbReference>
<comment type="subcellular location">
    <subcellularLocation>
        <location evidence="1">Nucleus</location>
    </subcellularLocation>
</comment>
<evidence type="ECO:0000256" key="16">
    <source>
        <dbReference type="SAM" id="MobiDB-lite"/>
    </source>
</evidence>
<evidence type="ECO:0000256" key="8">
    <source>
        <dbReference type="ARBA" id="ARBA00022782"/>
    </source>
</evidence>
<evidence type="ECO:0000256" key="4">
    <source>
        <dbReference type="ARBA" id="ARBA00022491"/>
    </source>
</evidence>
<feature type="region of interest" description="Disordered" evidence="16">
    <location>
        <begin position="191"/>
        <end position="214"/>
    </location>
</feature>
<dbReference type="EMBL" id="SRMA01024986">
    <property type="protein sequence ID" value="TRY99914.1"/>
    <property type="molecule type" value="Genomic_DNA"/>
</dbReference>
<feature type="chain" id="PRO_5022043765" description="C2H2-type domain-containing protein" evidence="17">
    <location>
        <begin position="19"/>
        <end position="911"/>
    </location>
</feature>
<evidence type="ECO:0000256" key="17">
    <source>
        <dbReference type="SAM" id="SignalP"/>
    </source>
</evidence>
<evidence type="ECO:0000256" key="15">
    <source>
        <dbReference type="PROSITE-ProRule" id="PRU00042"/>
    </source>
</evidence>
<feature type="compositionally biased region" description="Polar residues" evidence="16">
    <location>
        <begin position="192"/>
        <end position="202"/>
    </location>
</feature>
<dbReference type="SMART" id="SM00355">
    <property type="entry name" value="ZnF_C2H2"/>
    <property type="match status" value="12"/>
</dbReference>
<keyword evidence="20" id="KW-1185">Reference proteome</keyword>
<evidence type="ECO:0000256" key="12">
    <source>
        <dbReference type="ARBA" id="ARBA00023159"/>
    </source>
</evidence>
<feature type="domain" description="C2H2-type" evidence="18">
    <location>
        <begin position="325"/>
        <end position="353"/>
    </location>
</feature>
<evidence type="ECO:0000256" key="7">
    <source>
        <dbReference type="ARBA" id="ARBA00022771"/>
    </source>
</evidence>